<feature type="region of interest" description="Disordered" evidence="1">
    <location>
        <begin position="121"/>
        <end position="143"/>
    </location>
</feature>
<dbReference type="EMBL" id="FOQH01000002">
    <property type="protein sequence ID" value="SFH81078.1"/>
    <property type="molecule type" value="Genomic_DNA"/>
</dbReference>
<organism evidence="3 4">
    <name type="scientific">Albimonas pacifica</name>
    <dbReference type="NCBI Taxonomy" id="1114924"/>
    <lineage>
        <taxon>Bacteria</taxon>
        <taxon>Pseudomonadati</taxon>
        <taxon>Pseudomonadota</taxon>
        <taxon>Alphaproteobacteria</taxon>
        <taxon>Rhodobacterales</taxon>
        <taxon>Paracoccaceae</taxon>
        <taxon>Albimonas</taxon>
    </lineage>
</organism>
<keyword evidence="4" id="KW-1185">Reference proteome</keyword>
<gene>
    <name evidence="3" type="ORF">SAMN05216258_102356</name>
</gene>
<reference evidence="3 4" key="1">
    <citation type="submission" date="2016-10" db="EMBL/GenBank/DDBJ databases">
        <authorList>
            <person name="de Groot N.N."/>
        </authorList>
    </citation>
    <scope>NUCLEOTIDE SEQUENCE [LARGE SCALE GENOMIC DNA]</scope>
    <source>
        <strain evidence="3 4">CGMCC 1.11030</strain>
    </source>
</reference>
<evidence type="ECO:0008006" key="5">
    <source>
        <dbReference type="Google" id="ProtNLM"/>
    </source>
</evidence>
<evidence type="ECO:0000313" key="3">
    <source>
        <dbReference type="EMBL" id="SFH81078.1"/>
    </source>
</evidence>
<feature type="signal peptide" evidence="2">
    <location>
        <begin position="1"/>
        <end position="40"/>
    </location>
</feature>
<keyword evidence="2" id="KW-0732">Signal</keyword>
<protein>
    <recommendedName>
        <fullName evidence="5">Lipoprotein</fullName>
    </recommendedName>
</protein>
<evidence type="ECO:0000313" key="4">
    <source>
        <dbReference type="Proteomes" id="UP000199377"/>
    </source>
</evidence>
<evidence type="ECO:0000256" key="1">
    <source>
        <dbReference type="SAM" id="MobiDB-lite"/>
    </source>
</evidence>
<dbReference type="Proteomes" id="UP000199377">
    <property type="component" value="Unassembled WGS sequence"/>
</dbReference>
<accession>A0A1I3D3A5</accession>
<dbReference type="RefSeq" id="WP_092858337.1">
    <property type="nucleotide sequence ID" value="NZ_FOQH01000002.1"/>
</dbReference>
<sequence>MIRQRRDRRETLPDRARRGRAARAAAALAGLLALGACATAEPEATEAAPDGVSIAETTRMRAEVLSVDVEAGQVMMRDLSTGDVFTHRPPAEMTGAIGVEPGDVVEAMRTRAITAWHAEGGDETGRTESEVVSTPAASGGSPAMVGGRLTRSVMNFVVWNAKTDVAVFRSPEGNVVRYHLTNDEARAFVASLDEGDPIEVEISDTVVVKLVE</sequence>
<evidence type="ECO:0000256" key="2">
    <source>
        <dbReference type="SAM" id="SignalP"/>
    </source>
</evidence>
<dbReference type="AlphaFoldDB" id="A0A1I3D3A5"/>
<name>A0A1I3D3A5_9RHOB</name>
<feature type="chain" id="PRO_5011447190" description="Lipoprotein" evidence="2">
    <location>
        <begin position="41"/>
        <end position="212"/>
    </location>
</feature>
<proteinExistence type="predicted"/>